<dbReference type="InParanoid" id="A0CRT6"/>
<name>A0CRT6_PARTE</name>
<proteinExistence type="predicted"/>
<protein>
    <submittedName>
        <fullName evidence="1">Uncharacterized protein</fullName>
    </submittedName>
</protein>
<keyword evidence="2" id="KW-1185">Reference proteome</keyword>
<dbReference type="AlphaFoldDB" id="A0CRT6"/>
<accession>A0CRT6</accession>
<dbReference type="RefSeq" id="XP_001440900.1">
    <property type="nucleotide sequence ID" value="XM_001440863.1"/>
</dbReference>
<reference evidence="1 2" key="1">
    <citation type="journal article" date="2006" name="Nature">
        <title>Global trends of whole-genome duplications revealed by the ciliate Paramecium tetraurelia.</title>
        <authorList>
            <consortium name="Genoscope"/>
            <person name="Aury J.-M."/>
            <person name="Jaillon O."/>
            <person name="Duret L."/>
            <person name="Noel B."/>
            <person name="Jubin C."/>
            <person name="Porcel B.M."/>
            <person name="Segurens B."/>
            <person name="Daubin V."/>
            <person name="Anthouard V."/>
            <person name="Aiach N."/>
            <person name="Arnaiz O."/>
            <person name="Billaut A."/>
            <person name="Beisson J."/>
            <person name="Blanc I."/>
            <person name="Bouhouche K."/>
            <person name="Camara F."/>
            <person name="Duharcourt S."/>
            <person name="Guigo R."/>
            <person name="Gogendeau D."/>
            <person name="Katinka M."/>
            <person name="Keller A.-M."/>
            <person name="Kissmehl R."/>
            <person name="Klotz C."/>
            <person name="Koll F."/>
            <person name="Le Moue A."/>
            <person name="Lepere C."/>
            <person name="Malinsky S."/>
            <person name="Nowacki M."/>
            <person name="Nowak J.K."/>
            <person name="Plattner H."/>
            <person name="Poulain J."/>
            <person name="Ruiz F."/>
            <person name="Serrano V."/>
            <person name="Zagulski M."/>
            <person name="Dessen P."/>
            <person name="Betermier M."/>
            <person name="Weissenbach J."/>
            <person name="Scarpelli C."/>
            <person name="Schachter V."/>
            <person name="Sperling L."/>
            <person name="Meyer E."/>
            <person name="Cohen J."/>
            <person name="Wincker P."/>
        </authorList>
    </citation>
    <scope>NUCLEOTIDE SEQUENCE [LARGE SCALE GENOMIC DNA]</scope>
    <source>
        <strain evidence="1 2">Stock d4-2</strain>
    </source>
</reference>
<dbReference type="GeneID" id="5026685"/>
<dbReference type="EMBL" id="CT868152">
    <property type="protein sequence ID" value="CAK73503.1"/>
    <property type="molecule type" value="Genomic_DNA"/>
</dbReference>
<dbReference type="Proteomes" id="UP000000600">
    <property type="component" value="Unassembled WGS sequence"/>
</dbReference>
<organism evidence="1 2">
    <name type="scientific">Paramecium tetraurelia</name>
    <dbReference type="NCBI Taxonomy" id="5888"/>
    <lineage>
        <taxon>Eukaryota</taxon>
        <taxon>Sar</taxon>
        <taxon>Alveolata</taxon>
        <taxon>Ciliophora</taxon>
        <taxon>Intramacronucleata</taxon>
        <taxon>Oligohymenophorea</taxon>
        <taxon>Peniculida</taxon>
        <taxon>Parameciidae</taxon>
        <taxon>Paramecium</taxon>
    </lineage>
</organism>
<evidence type="ECO:0000313" key="2">
    <source>
        <dbReference type="Proteomes" id="UP000000600"/>
    </source>
</evidence>
<sequence>MGKKKQKNLNYTVFFEDDCFNPRLQLEQKIGISLSPPKITPQKINNQQDQQQVTMAVIQPTISAMYNQNIEFISKISKEENLSKEIQQSEVKLKPTETFEQKIMFRPVQLKPVIIQFERERSSRKK</sequence>
<dbReference type="KEGG" id="ptm:GSPATT00009818001"/>
<dbReference type="HOGENOM" id="CLU_1985899_0_0_1"/>
<evidence type="ECO:0000313" key="1">
    <source>
        <dbReference type="EMBL" id="CAK73503.1"/>
    </source>
</evidence>
<gene>
    <name evidence="1" type="ORF">GSPATT00009818001</name>
</gene>